<comment type="subcellular location">
    <subcellularLocation>
        <location evidence="1">Membrane</location>
        <topology evidence="1">Multi-pass membrane protein</topology>
    </subcellularLocation>
</comment>
<dbReference type="VEuPathDB" id="FungiDB:GGTG_09326"/>
<dbReference type="OrthoDB" id="444631at2759"/>
<keyword evidence="4 7" id="KW-0472">Membrane</keyword>
<dbReference type="InterPro" id="IPR049326">
    <property type="entry name" value="Rhodopsin_dom_fungi"/>
</dbReference>
<dbReference type="PANTHER" id="PTHR33048:SF146">
    <property type="entry name" value="INTEGRAL MEMBRANE PROTEIN"/>
    <property type="match status" value="1"/>
</dbReference>
<name>J3P729_GAET3</name>
<evidence type="ECO:0000256" key="7">
    <source>
        <dbReference type="SAM" id="Phobius"/>
    </source>
</evidence>
<organism evidence="9">
    <name type="scientific">Gaeumannomyces tritici (strain R3-111a-1)</name>
    <name type="common">Wheat and barley take-all root rot fungus</name>
    <name type="synonym">Gaeumannomyces graminis var. tritici</name>
    <dbReference type="NCBI Taxonomy" id="644352"/>
    <lineage>
        <taxon>Eukaryota</taxon>
        <taxon>Fungi</taxon>
        <taxon>Dikarya</taxon>
        <taxon>Ascomycota</taxon>
        <taxon>Pezizomycotina</taxon>
        <taxon>Sordariomycetes</taxon>
        <taxon>Sordariomycetidae</taxon>
        <taxon>Magnaporthales</taxon>
        <taxon>Magnaporthaceae</taxon>
        <taxon>Gaeumannomyces</taxon>
    </lineage>
</organism>
<evidence type="ECO:0000256" key="3">
    <source>
        <dbReference type="ARBA" id="ARBA00022989"/>
    </source>
</evidence>
<evidence type="ECO:0000259" key="8">
    <source>
        <dbReference type="Pfam" id="PF20684"/>
    </source>
</evidence>
<reference evidence="11" key="1">
    <citation type="submission" date="2010-07" db="EMBL/GenBank/DDBJ databases">
        <title>The genome sequence of Gaeumannomyces graminis var. tritici strain R3-111a-1.</title>
        <authorList>
            <consortium name="The Broad Institute Genome Sequencing Platform"/>
            <person name="Ma L.-J."/>
            <person name="Dead R."/>
            <person name="Young S."/>
            <person name="Zeng Q."/>
            <person name="Koehrsen M."/>
            <person name="Alvarado L."/>
            <person name="Berlin A."/>
            <person name="Chapman S.B."/>
            <person name="Chen Z."/>
            <person name="Freedman E."/>
            <person name="Gellesch M."/>
            <person name="Goldberg J."/>
            <person name="Griggs A."/>
            <person name="Gujja S."/>
            <person name="Heilman E.R."/>
            <person name="Heiman D."/>
            <person name="Hepburn T."/>
            <person name="Howarth C."/>
            <person name="Jen D."/>
            <person name="Larson L."/>
            <person name="Mehta T."/>
            <person name="Neiman D."/>
            <person name="Pearson M."/>
            <person name="Roberts A."/>
            <person name="Saif S."/>
            <person name="Shea T."/>
            <person name="Shenoy N."/>
            <person name="Sisk P."/>
            <person name="Stolte C."/>
            <person name="Sykes S."/>
            <person name="Walk T."/>
            <person name="White J."/>
            <person name="Yandava C."/>
            <person name="Haas B."/>
            <person name="Nusbaum C."/>
            <person name="Birren B."/>
        </authorList>
    </citation>
    <scope>NUCLEOTIDE SEQUENCE [LARGE SCALE GENOMIC DNA]</scope>
    <source>
        <strain evidence="11">R3-111a-1</strain>
    </source>
</reference>
<comment type="similarity">
    <text evidence="5">Belongs to the SAT4 family.</text>
</comment>
<dbReference type="HOGENOM" id="CLU_046870_6_0_1"/>
<feature type="compositionally biased region" description="Gly residues" evidence="6">
    <location>
        <begin position="291"/>
        <end position="300"/>
    </location>
</feature>
<dbReference type="InterPro" id="IPR052337">
    <property type="entry name" value="SAT4-like"/>
</dbReference>
<dbReference type="EnsemblFungi" id="EJT72460">
    <property type="protein sequence ID" value="EJT72460"/>
    <property type="gene ID" value="GGTG_09326"/>
</dbReference>
<dbReference type="eggNOG" id="ENOG502SSB8">
    <property type="taxonomic scope" value="Eukaryota"/>
</dbReference>
<evidence type="ECO:0000256" key="1">
    <source>
        <dbReference type="ARBA" id="ARBA00004141"/>
    </source>
</evidence>
<feature type="transmembrane region" description="Helical" evidence="7">
    <location>
        <begin position="12"/>
        <end position="34"/>
    </location>
</feature>
<dbReference type="STRING" id="644352.J3P729"/>
<feature type="transmembrane region" description="Helical" evidence="7">
    <location>
        <begin position="77"/>
        <end position="97"/>
    </location>
</feature>
<evidence type="ECO:0000313" key="11">
    <source>
        <dbReference type="Proteomes" id="UP000006039"/>
    </source>
</evidence>
<keyword evidence="2 7" id="KW-0812">Transmembrane</keyword>
<feature type="transmembrane region" description="Helical" evidence="7">
    <location>
        <begin position="118"/>
        <end position="138"/>
    </location>
</feature>
<reference evidence="10" key="4">
    <citation type="journal article" date="2015" name="G3 (Bethesda)">
        <title>Genome sequences of three phytopathogenic species of the Magnaporthaceae family of fungi.</title>
        <authorList>
            <person name="Okagaki L.H."/>
            <person name="Nunes C.C."/>
            <person name="Sailsbery J."/>
            <person name="Clay B."/>
            <person name="Brown D."/>
            <person name="John T."/>
            <person name="Oh Y."/>
            <person name="Young N."/>
            <person name="Fitzgerald M."/>
            <person name="Haas B.J."/>
            <person name="Zeng Q."/>
            <person name="Young S."/>
            <person name="Adiconis X."/>
            <person name="Fan L."/>
            <person name="Levin J.Z."/>
            <person name="Mitchell T.K."/>
            <person name="Okubara P.A."/>
            <person name="Farman M.L."/>
            <person name="Kohn L.M."/>
            <person name="Birren B."/>
            <person name="Ma L.-J."/>
            <person name="Dean R.A."/>
        </authorList>
    </citation>
    <scope>NUCLEOTIDE SEQUENCE</scope>
    <source>
        <strain evidence="10">R3-111a-1</strain>
    </source>
</reference>
<sequence>MDQTPIPRGDIAPTGIAMMALTSIVVFARVGLMLHQQRRLAAEDLVLYLYIVPAFFRLTDLAAGLTPPYATAGDDAVFIQKTLFAASACRWFCLWSAKFSLLCMYKKICDGLPIYVQMWWAVVVFSALISPCWLYYYLCYVCSSWEAWFSAGQCLTPRDIIHANISMWYAFAVGVLTDLMIMFLPIRLVMNLQMPGSRKIGIISLFCLGWILITASTIRVTQLASPGKQPTVPWLALWGTIEASIAIMIVSGPGLYRSAKFYSQTHRAYYAPQVDGESAGPRSQRSQKLRGGSGGGGGGTMDDTVDREQPGLVLKPVGRGTASASATAETRSHHSSQEDLVDGHGLRSGVMVRRDVSVQHGKAR</sequence>
<dbReference type="RefSeq" id="XP_009225434.1">
    <property type="nucleotide sequence ID" value="XM_009227170.1"/>
</dbReference>
<accession>J3P729</accession>
<evidence type="ECO:0000256" key="4">
    <source>
        <dbReference type="ARBA" id="ARBA00023136"/>
    </source>
</evidence>
<dbReference type="Proteomes" id="UP000006039">
    <property type="component" value="Unassembled WGS sequence"/>
</dbReference>
<feature type="transmembrane region" description="Helical" evidence="7">
    <location>
        <begin position="200"/>
        <end position="220"/>
    </location>
</feature>
<evidence type="ECO:0000313" key="9">
    <source>
        <dbReference type="EMBL" id="EJT72460.1"/>
    </source>
</evidence>
<protein>
    <recommendedName>
        <fullName evidence="8">Rhodopsin domain-containing protein</fullName>
    </recommendedName>
</protein>
<dbReference type="PANTHER" id="PTHR33048">
    <property type="entry name" value="PTH11-LIKE INTEGRAL MEMBRANE PROTEIN (AFU_ORTHOLOGUE AFUA_5G11245)"/>
    <property type="match status" value="1"/>
</dbReference>
<keyword evidence="11" id="KW-1185">Reference proteome</keyword>
<evidence type="ECO:0000256" key="5">
    <source>
        <dbReference type="ARBA" id="ARBA00038359"/>
    </source>
</evidence>
<evidence type="ECO:0000256" key="2">
    <source>
        <dbReference type="ARBA" id="ARBA00022692"/>
    </source>
</evidence>
<dbReference type="AlphaFoldDB" id="J3P729"/>
<keyword evidence="3 7" id="KW-1133">Transmembrane helix</keyword>
<reference evidence="10" key="5">
    <citation type="submission" date="2018-04" db="UniProtKB">
        <authorList>
            <consortium name="EnsemblFungi"/>
        </authorList>
    </citation>
    <scope>IDENTIFICATION</scope>
    <source>
        <strain evidence="10">R3-111a-1</strain>
    </source>
</reference>
<proteinExistence type="inferred from homology"/>
<dbReference type="GO" id="GO:0016020">
    <property type="term" value="C:membrane"/>
    <property type="evidence" value="ECO:0007669"/>
    <property type="project" value="UniProtKB-SubCell"/>
</dbReference>
<feature type="compositionally biased region" description="Low complexity" evidence="6">
    <location>
        <begin position="318"/>
        <end position="329"/>
    </location>
</feature>
<feature type="compositionally biased region" description="Basic and acidic residues" evidence="6">
    <location>
        <begin position="330"/>
        <end position="345"/>
    </location>
</feature>
<dbReference type="GeneID" id="20349784"/>
<reference evidence="9" key="3">
    <citation type="submission" date="2010-09" db="EMBL/GenBank/DDBJ databases">
        <title>Annotation of Gaeumannomyces graminis var. tritici R3-111a-1.</title>
        <authorList>
            <consortium name="The Broad Institute Genome Sequencing Platform"/>
            <person name="Ma L.-J."/>
            <person name="Dead R."/>
            <person name="Young S.K."/>
            <person name="Zeng Q."/>
            <person name="Gargeya S."/>
            <person name="Fitzgerald M."/>
            <person name="Haas B."/>
            <person name="Abouelleil A."/>
            <person name="Alvarado L."/>
            <person name="Arachchi H.M."/>
            <person name="Berlin A."/>
            <person name="Brown A."/>
            <person name="Chapman S.B."/>
            <person name="Chen Z."/>
            <person name="Dunbar C."/>
            <person name="Freedman E."/>
            <person name="Gearin G."/>
            <person name="Gellesch M."/>
            <person name="Goldberg J."/>
            <person name="Griggs A."/>
            <person name="Gujja S."/>
            <person name="Heiman D."/>
            <person name="Howarth C."/>
            <person name="Larson L."/>
            <person name="Lui A."/>
            <person name="MacDonald P.J.P."/>
            <person name="Mehta T."/>
            <person name="Montmayeur A."/>
            <person name="Murphy C."/>
            <person name="Neiman D."/>
            <person name="Pearson M."/>
            <person name="Priest M."/>
            <person name="Roberts A."/>
            <person name="Saif S."/>
            <person name="Shea T."/>
            <person name="Shenoy N."/>
            <person name="Sisk P."/>
            <person name="Stolte C."/>
            <person name="Sykes S."/>
            <person name="Yandava C."/>
            <person name="Wortman J."/>
            <person name="Nusbaum C."/>
            <person name="Birren B."/>
        </authorList>
    </citation>
    <scope>NUCLEOTIDE SEQUENCE</scope>
    <source>
        <strain evidence="9">R3-111a-1</strain>
    </source>
</reference>
<feature type="transmembrane region" description="Helical" evidence="7">
    <location>
        <begin position="232"/>
        <end position="256"/>
    </location>
</feature>
<gene>
    <name evidence="10" type="primary">20349784</name>
    <name evidence="9" type="ORF">GGTG_09326</name>
</gene>
<reference evidence="9" key="2">
    <citation type="submission" date="2010-07" db="EMBL/GenBank/DDBJ databases">
        <authorList>
            <consortium name="The Broad Institute Genome Sequencing Platform"/>
            <consortium name="Broad Institute Genome Sequencing Center for Infectious Disease"/>
            <person name="Ma L.-J."/>
            <person name="Dead R."/>
            <person name="Young S."/>
            <person name="Zeng Q."/>
            <person name="Koehrsen M."/>
            <person name="Alvarado L."/>
            <person name="Berlin A."/>
            <person name="Chapman S.B."/>
            <person name="Chen Z."/>
            <person name="Freedman E."/>
            <person name="Gellesch M."/>
            <person name="Goldberg J."/>
            <person name="Griggs A."/>
            <person name="Gujja S."/>
            <person name="Heilman E.R."/>
            <person name="Heiman D."/>
            <person name="Hepburn T."/>
            <person name="Howarth C."/>
            <person name="Jen D."/>
            <person name="Larson L."/>
            <person name="Mehta T."/>
            <person name="Neiman D."/>
            <person name="Pearson M."/>
            <person name="Roberts A."/>
            <person name="Saif S."/>
            <person name="Shea T."/>
            <person name="Shenoy N."/>
            <person name="Sisk P."/>
            <person name="Stolte C."/>
            <person name="Sykes S."/>
            <person name="Walk T."/>
            <person name="White J."/>
            <person name="Yandava C."/>
            <person name="Haas B."/>
            <person name="Nusbaum C."/>
            <person name="Birren B."/>
        </authorList>
    </citation>
    <scope>NUCLEOTIDE SEQUENCE</scope>
    <source>
        <strain evidence="9">R3-111a-1</strain>
    </source>
</reference>
<dbReference type="EMBL" id="GL385399">
    <property type="protein sequence ID" value="EJT72460.1"/>
    <property type="molecule type" value="Genomic_DNA"/>
</dbReference>
<feature type="transmembrane region" description="Helical" evidence="7">
    <location>
        <begin position="46"/>
        <end position="65"/>
    </location>
</feature>
<evidence type="ECO:0000313" key="10">
    <source>
        <dbReference type="EnsemblFungi" id="EJT72460"/>
    </source>
</evidence>
<feature type="transmembrane region" description="Helical" evidence="7">
    <location>
        <begin position="167"/>
        <end position="188"/>
    </location>
</feature>
<dbReference type="Pfam" id="PF20684">
    <property type="entry name" value="Fung_rhodopsin"/>
    <property type="match status" value="1"/>
</dbReference>
<evidence type="ECO:0000256" key="6">
    <source>
        <dbReference type="SAM" id="MobiDB-lite"/>
    </source>
</evidence>
<feature type="domain" description="Rhodopsin" evidence="8">
    <location>
        <begin position="29"/>
        <end position="255"/>
    </location>
</feature>
<feature type="region of interest" description="Disordered" evidence="6">
    <location>
        <begin position="273"/>
        <end position="364"/>
    </location>
</feature>